<dbReference type="STRING" id="1685382.AVJ23_16470"/>
<keyword evidence="4" id="KW-1185">Reference proteome</keyword>
<dbReference type="OrthoDB" id="9811036at2"/>
<feature type="signal peptide" evidence="1">
    <location>
        <begin position="1"/>
        <end position="19"/>
    </location>
</feature>
<dbReference type="InterPro" id="IPR028250">
    <property type="entry name" value="DsbDN"/>
</dbReference>
<name>A0A0W7WGL5_9RHOB</name>
<evidence type="ECO:0000259" key="2">
    <source>
        <dbReference type="Pfam" id="PF11412"/>
    </source>
</evidence>
<gene>
    <name evidence="3" type="ORF">AVJ23_16470</name>
</gene>
<sequence length="266" mass="28599">MTRILALLLGLAVPGTALSGPYDDVISAELRPGWRLPDGDHMAALHMVLAPGWKTYWRSPGEAGIPPVFDWSGARNTGAVRVQWPAPDVFWQSGMRSVGYRDEVVLPLRVSLKNSSRDARLAGVVDIGICHDVCMPHRLQVEAVLPADATRPDPVIAASLADLPFGREDGGVSAMRCRVSPASDGGLAVRVELDMPRGTGREETVIEFPDPQLWVTEPQTYWQDGDLVAEAHVSHASGGAFALSRGALQVTVLNGRLPLEIRGCDG</sequence>
<comment type="caution">
    <text evidence="3">The sequence shown here is derived from an EMBL/GenBank/DDBJ whole genome shotgun (WGS) entry which is preliminary data.</text>
</comment>
<accession>A0A0W7WGL5</accession>
<organism evidence="3 4">
    <name type="scientific">Pseudoponticoccus marisrubri</name>
    <dbReference type="NCBI Taxonomy" id="1685382"/>
    <lineage>
        <taxon>Bacteria</taxon>
        <taxon>Pseudomonadati</taxon>
        <taxon>Pseudomonadota</taxon>
        <taxon>Alphaproteobacteria</taxon>
        <taxon>Rhodobacterales</taxon>
        <taxon>Roseobacteraceae</taxon>
        <taxon>Pseudoponticoccus</taxon>
    </lineage>
</organism>
<evidence type="ECO:0000313" key="4">
    <source>
        <dbReference type="Proteomes" id="UP000054396"/>
    </source>
</evidence>
<evidence type="ECO:0000256" key="1">
    <source>
        <dbReference type="SAM" id="SignalP"/>
    </source>
</evidence>
<proteinExistence type="predicted"/>
<evidence type="ECO:0000313" key="3">
    <source>
        <dbReference type="EMBL" id="KUF09745.1"/>
    </source>
</evidence>
<keyword evidence="1" id="KW-0732">Signal</keyword>
<protein>
    <recommendedName>
        <fullName evidence="2">Thiol:disulfide interchange protein DsbD N-terminal domain-containing protein</fullName>
    </recommendedName>
</protein>
<dbReference type="Pfam" id="PF11412">
    <property type="entry name" value="DsbD_N"/>
    <property type="match status" value="1"/>
</dbReference>
<feature type="domain" description="Thiol:disulfide interchange protein DsbD N-terminal" evidence="2">
    <location>
        <begin position="37"/>
        <end position="144"/>
    </location>
</feature>
<dbReference type="EMBL" id="LPXO01000011">
    <property type="protein sequence ID" value="KUF09745.1"/>
    <property type="molecule type" value="Genomic_DNA"/>
</dbReference>
<feature type="chain" id="PRO_5006936295" description="Thiol:disulfide interchange protein DsbD N-terminal domain-containing protein" evidence="1">
    <location>
        <begin position="20"/>
        <end position="266"/>
    </location>
</feature>
<reference evidence="3 4" key="1">
    <citation type="submission" date="2015-12" db="EMBL/GenBank/DDBJ databases">
        <authorList>
            <person name="Shamseldin A."/>
            <person name="Moawad H."/>
            <person name="Abd El-Rahim W.M."/>
            <person name="Sadowsky M.J."/>
        </authorList>
    </citation>
    <scope>NUCLEOTIDE SEQUENCE [LARGE SCALE GENOMIC DNA]</scope>
    <source>
        <strain evidence="3 4">SJ5A-1</strain>
    </source>
</reference>
<dbReference type="RefSeq" id="WP_058863309.1">
    <property type="nucleotide sequence ID" value="NZ_LPXO01000011.1"/>
</dbReference>
<dbReference type="Proteomes" id="UP000054396">
    <property type="component" value="Unassembled WGS sequence"/>
</dbReference>
<dbReference type="AlphaFoldDB" id="A0A0W7WGL5"/>